<protein>
    <submittedName>
        <fullName evidence="2">Uncharacterized protein</fullName>
    </submittedName>
</protein>
<dbReference type="RefSeq" id="XP_033396072.1">
    <property type="nucleotide sequence ID" value="XM_033540775.1"/>
</dbReference>
<proteinExistence type="predicted"/>
<gene>
    <name evidence="2" type="ORF">K452DRAFT_289097</name>
</gene>
<evidence type="ECO:0000313" key="2">
    <source>
        <dbReference type="EMBL" id="KAF2140359.1"/>
    </source>
</evidence>
<dbReference type="AlphaFoldDB" id="A0A6A6B883"/>
<evidence type="ECO:0000313" key="3">
    <source>
        <dbReference type="Proteomes" id="UP000799438"/>
    </source>
</evidence>
<reference evidence="2" key="1">
    <citation type="journal article" date="2020" name="Stud. Mycol.">
        <title>101 Dothideomycetes genomes: a test case for predicting lifestyles and emergence of pathogens.</title>
        <authorList>
            <person name="Haridas S."/>
            <person name="Albert R."/>
            <person name="Binder M."/>
            <person name="Bloem J."/>
            <person name="Labutti K."/>
            <person name="Salamov A."/>
            <person name="Andreopoulos B."/>
            <person name="Baker S."/>
            <person name="Barry K."/>
            <person name="Bills G."/>
            <person name="Bluhm B."/>
            <person name="Cannon C."/>
            <person name="Castanera R."/>
            <person name="Culley D."/>
            <person name="Daum C."/>
            <person name="Ezra D."/>
            <person name="Gonzalez J."/>
            <person name="Henrissat B."/>
            <person name="Kuo A."/>
            <person name="Liang C."/>
            <person name="Lipzen A."/>
            <person name="Lutzoni F."/>
            <person name="Magnuson J."/>
            <person name="Mondo S."/>
            <person name="Nolan M."/>
            <person name="Ohm R."/>
            <person name="Pangilinan J."/>
            <person name="Park H.-J."/>
            <person name="Ramirez L."/>
            <person name="Alfaro M."/>
            <person name="Sun H."/>
            <person name="Tritt A."/>
            <person name="Yoshinaga Y."/>
            <person name="Zwiers L.-H."/>
            <person name="Turgeon B."/>
            <person name="Goodwin S."/>
            <person name="Spatafora J."/>
            <person name="Crous P."/>
            <person name="Grigoriev I."/>
        </authorList>
    </citation>
    <scope>NUCLEOTIDE SEQUENCE</scope>
    <source>
        <strain evidence="2">CBS 121167</strain>
    </source>
</reference>
<accession>A0A6A6B883</accession>
<keyword evidence="3" id="KW-1185">Reference proteome</keyword>
<dbReference type="EMBL" id="ML995490">
    <property type="protein sequence ID" value="KAF2140359.1"/>
    <property type="molecule type" value="Genomic_DNA"/>
</dbReference>
<evidence type="ECO:0000256" key="1">
    <source>
        <dbReference type="SAM" id="MobiDB-lite"/>
    </source>
</evidence>
<name>A0A6A6B883_9PEZI</name>
<dbReference type="GeneID" id="54298271"/>
<sequence length="76" mass="7997">MRNASAITPLHNHNPALNPTHAPWRSIQPISVELKPPSSKHAGPAHGMEPTPQSPGPGAIKQRNAAATAWPAGLPY</sequence>
<dbReference type="Proteomes" id="UP000799438">
    <property type="component" value="Unassembled WGS sequence"/>
</dbReference>
<organism evidence="2 3">
    <name type="scientific">Aplosporella prunicola CBS 121167</name>
    <dbReference type="NCBI Taxonomy" id="1176127"/>
    <lineage>
        <taxon>Eukaryota</taxon>
        <taxon>Fungi</taxon>
        <taxon>Dikarya</taxon>
        <taxon>Ascomycota</taxon>
        <taxon>Pezizomycotina</taxon>
        <taxon>Dothideomycetes</taxon>
        <taxon>Dothideomycetes incertae sedis</taxon>
        <taxon>Botryosphaeriales</taxon>
        <taxon>Aplosporellaceae</taxon>
        <taxon>Aplosporella</taxon>
    </lineage>
</organism>
<feature type="region of interest" description="Disordered" evidence="1">
    <location>
        <begin position="1"/>
        <end position="76"/>
    </location>
</feature>